<protein>
    <submittedName>
        <fullName evidence="1">Uncharacterized protein</fullName>
    </submittedName>
</protein>
<name>A0ACB0IX86_TRIPR</name>
<gene>
    <name evidence="1" type="ORF">MILVUS5_LOCUS6906</name>
</gene>
<reference evidence="1" key="1">
    <citation type="submission" date="2023-10" db="EMBL/GenBank/DDBJ databases">
        <authorList>
            <person name="Rodriguez Cubillos JULIANA M."/>
            <person name="De Vega J."/>
        </authorList>
    </citation>
    <scope>NUCLEOTIDE SEQUENCE</scope>
</reference>
<keyword evidence="2" id="KW-1185">Reference proteome</keyword>
<dbReference type="EMBL" id="CASHSV030000002">
    <property type="protein sequence ID" value="CAJ2636399.1"/>
    <property type="molecule type" value="Genomic_DNA"/>
</dbReference>
<sequence>MVRTRTAAPTDSEPENDDNLEVISIGSLYNGPWDKKYWSSSRGKDRYPYPVGYQAVRAHNGTTYKMEIVEGVNGPNFLISSDDGNSVSGKTPDFAWKEFQKKGCTRMKSWHGKRLSSKMDGLELFGFKNQFIQRLLRELGADINGIVERSIVPSNISNEVSKTQHDDCHPNVGTSPDLLVSLKRSHVTGKRSRHELKKKKLNGRSGPQSVELACSSASDVKNETTLVEGSSTTNNGLEDEDGAHNQIDVSPSLPIKPSVGKTSNCIASQNGQLLNPIDISEDKKVGAVPSERQTGFLSSANKKSTEITENLSTEKLLHRSHDVEMKMTSLLVTAEDDKVMQSGSKESQGCIGNDLCAPDTLDLQENASDSAPSNLDKNTYSEPACEVSSEDLLKSKHEEVLRPDSNLCSEKNDFNSAGQDVANSMMSLLLPQAVPLLSNVSTDKKFTFITSDILPSMVTNSKEEQNEVGRVLDVPSSDKMVTEDAYGEQGEKIHKPNTGPSSNSYNTEHMKSIVLDSFEYSQCEDLKNSEILSFDIVEVDKSSFTKEMCCPKSQEQLPGDLPNGPSTCCASELEFKNRPPDYDACVPDSVLDDMSPSDVCIPDSVLDDICPAHDSFSSLQNGLSAGQDFTGENTQDEAVGKTGNVKTMMMSSSQSPNIVYTRRKRRNSVSLQGNCFSVKSIECDKIELDDSAGLLLETLQAHSDIPDVQSNLAELNHSSQNPNPLSFENKCSGSKEAQFVSEPMVQKNQELKNNLNSNVKFVGCYMHPMPVSSLLLKTREDEIHICVLCGLTGQHRTLFTYKVAIKGSNFGCPSVMAHTPIMLPDPKYNFMGETILERTGVELTPDGQYIVLIGNIKTPNCREGKIDCCCSTCTSVCSKKNALKIVHVESGYVSVLAILEAVEDLHCILVCEANRLVSVGESGRLQVWVMNSTWSEKIECFIIPSDGSMSPGIVELKRVPRCAHLVVGRNIYGEFSLWDITKLNCVSSFSASKYPINEFFPISLSDLQTKGLGLSYASIEKSEKLLGATNFWLSEQRETGCVYLPTEDVAMWFLVSTPSDFDCCQNQVSTSSHHDVHTARSWRLALLVKNSIVFGSPLDPRTTTAGVSGGYGIISTSDGVVYMWELSRGSKLDTLHHFHDGTVTSVATDDLNLNSRSAVGVTGDAGQLLLYLHLHDPNSKE</sequence>
<organism evidence="1 2">
    <name type="scientific">Trifolium pratense</name>
    <name type="common">Red clover</name>
    <dbReference type="NCBI Taxonomy" id="57577"/>
    <lineage>
        <taxon>Eukaryota</taxon>
        <taxon>Viridiplantae</taxon>
        <taxon>Streptophyta</taxon>
        <taxon>Embryophyta</taxon>
        <taxon>Tracheophyta</taxon>
        <taxon>Spermatophyta</taxon>
        <taxon>Magnoliopsida</taxon>
        <taxon>eudicotyledons</taxon>
        <taxon>Gunneridae</taxon>
        <taxon>Pentapetalae</taxon>
        <taxon>rosids</taxon>
        <taxon>fabids</taxon>
        <taxon>Fabales</taxon>
        <taxon>Fabaceae</taxon>
        <taxon>Papilionoideae</taxon>
        <taxon>50 kb inversion clade</taxon>
        <taxon>NPAAA clade</taxon>
        <taxon>Hologalegina</taxon>
        <taxon>IRL clade</taxon>
        <taxon>Trifolieae</taxon>
        <taxon>Trifolium</taxon>
    </lineage>
</organism>
<dbReference type="Proteomes" id="UP001177021">
    <property type="component" value="Unassembled WGS sequence"/>
</dbReference>
<evidence type="ECO:0000313" key="2">
    <source>
        <dbReference type="Proteomes" id="UP001177021"/>
    </source>
</evidence>
<evidence type="ECO:0000313" key="1">
    <source>
        <dbReference type="EMBL" id="CAJ2636399.1"/>
    </source>
</evidence>
<comment type="caution">
    <text evidence="1">The sequence shown here is derived from an EMBL/GenBank/DDBJ whole genome shotgun (WGS) entry which is preliminary data.</text>
</comment>
<accession>A0ACB0IX86</accession>
<proteinExistence type="predicted"/>